<dbReference type="OrthoDB" id="6057847at2"/>
<dbReference type="RefSeq" id="WP_143914306.1">
    <property type="nucleotide sequence ID" value="NZ_VLNT01000015.1"/>
</dbReference>
<organism evidence="1 2">
    <name type="scientific">Aeromicrobium piscarium</name>
    <dbReference type="NCBI Taxonomy" id="2590901"/>
    <lineage>
        <taxon>Bacteria</taxon>
        <taxon>Bacillati</taxon>
        <taxon>Actinomycetota</taxon>
        <taxon>Actinomycetes</taxon>
        <taxon>Propionibacteriales</taxon>
        <taxon>Nocardioidaceae</taxon>
        <taxon>Aeromicrobium</taxon>
    </lineage>
</organism>
<proteinExistence type="predicted"/>
<sequence>MLLTDVFEWLHPSIRFGLFWACQNLRMDELPGSADVAARLRMTALRGFGPDLDSTHGVPWGRDNARITIPWSDCPIPAVLKLALSLIDLEVCGPGEKVAWWVPFVFDGHRFELAHQKFGLRLRLMNDGLEPERVESLLQAVRKKLLASMRIVEKAVNRASGSILDAGDVTVINQHSRLQKAYEYFRNRAINPTRVEDQNTTFGEIGSPEGFFYSFVSGRAVMELNATHDMVAAVIAYISRLEHDLVLALPFVGFDASKDHLADFIGSRWGLKFERVLGPSGEAKTYLNRLGAVVERWRNPYAHGGFEKGHGSTVFVHVPGAGALPIGLNTIRAKPFFSLANASELAIRDVFALFDEVDAWLANTLRHASKWIDSGLAVRFDAEFCATIRSVADKDDRFDAYLSYMEYQQDTIDNMDY</sequence>
<evidence type="ECO:0000313" key="2">
    <source>
        <dbReference type="Proteomes" id="UP000316988"/>
    </source>
</evidence>
<evidence type="ECO:0000313" key="1">
    <source>
        <dbReference type="EMBL" id="TSD58154.1"/>
    </source>
</evidence>
<gene>
    <name evidence="1" type="ORF">FNM00_14695</name>
</gene>
<accession>A0A554RVL2</accession>
<reference evidence="1 2" key="1">
    <citation type="submission" date="2019-07" db="EMBL/GenBank/DDBJ databases">
        <authorList>
            <person name="Zhao L.H."/>
        </authorList>
    </citation>
    <scope>NUCLEOTIDE SEQUENCE [LARGE SCALE GENOMIC DNA]</scope>
    <source>
        <strain evidence="1 2">Co35</strain>
    </source>
</reference>
<protein>
    <submittedName>
        <fullName evidence="1">Uncharacterized protein</fullName>
    </submittedName>
</protein>
<dbReference type="Proteomes" id="UP000316988">
    <property type="component" value="Unassembled WGS sequence"/>
</dbReference>
<comment type="caution">
    <text evidence="1">The sequence shown here is derived from an EMBL/GenBank/DDBJ whole genome shotgun (WGS) entry which is preliminary data.</text>
</comment>
<dbReference type="AlphaFoldDB" id="A0A554RVL2"/>
<name>A0A554RVL2_9ACTN</name>
<dbReference type="EMBL" id="VLNT01000015">
    <property type="protein sequence ID" value="TSD58154.1"/>
    <property type="molecule type" value="Genomic_DNA"/>
</dbReference>
<keyword evidence="2" id="KW-1185">Reference proteome</keyword>